<feature type="signal peptide" evidence="1">
    <location>
        <begin position="1"/>
        <end position="21"/>
    </location>
</feature>
<dbReference type="STRING" id="6248.A0A0K0DXU8"/>
<accession>A0A0K0DXU8</accession>
<proteinExistence type="predicted"/>
<keyword evidence="2" id="KW-1185">Reference proteome</keyword>
<organism evidence="3">
    <name type="scientific">Strongyloides stercoralis</name>
    <name type="common">Threadworm</name>
    <dbReference type="NCBI Taxonomy" id="6248"/>
    <lineage>
        <taxon>Eukaryota</taxon>
        <taxon>Metazoa</taxon>
        <taxon>Ecdysozoa</taxon>
        <taxon>Nematoda</taxon>
        <taxon>Chromadorea</taxon>
        <taxon>Rhabditida</taxon>
        <taxon>Tylenchina</taxon>
        <taxon>Panagrolaimomorpha</taxon>
        <taxon>Strongyloidoidea</taxon>
        <taxon>Strongyloididae</taxon>
        <taxon>Strongyloides</taxon>
    </lineage>
</organism>
<keyword evidence="1" id="KW-0732">Signal</keyword>
<sequence length="188" mass="21039">MEVFTITLFLVFFINIYIIQGFIFGNSGGSNYGCQCNPQPLCSPSPPCAFKQIPPCGSNPNVNQYVSRQTPSSYFQPVSSYASEPLSIYSSQPSLMSYPYQQQTSMQTDVTQPPSIYSVASKPFYPFLQSNYLNTMPQSEFVSSSTEKSYLQSSVTPSSYGQSSREYRYKAKKKYTAGAKIHTNKKNL</sequence>
<feature type="chain" id="PRO_5005327125" evidence="1">
    <location>
        <begin position="22"/>
        <end position="188"/>
    </location>
</feature>
<dbReference type="WBParaSite" id="TCONS_00006410.p1">
    <property type="protein sequence ID" value="TCONS_00006410.p1"/>
    <property type="gene ID" value="XLOC_004561"/>
</dbReference>
<dbReference type="AlphaFoldDB" id="A0A0K0DXU8"/>
<dbReference type="Proteomes" id="UP000035681">
    <property type="component" value="Unplaced"/>
</dbReference>
<evidence type="ECO:0000313" key="4">
    <source>
        <dbReference type="WBParaSite" id="TCONS_00006410.p1"/>
    </source>
</evidence>
<name>A0A0K0DXU8_STRER</name>
<reference evidence="3" key="1">
    <citation type="submission" date="2015-08" db="UniProtKB">
        <authorList>
            <consortium name="WormBaseParasite"/>
        </authorList>
    </citation>
    <scope>IDENTIFICATION</scope>
</reference>
<evidence type="ECO:0000313" key="2">
    <source>
        <dbReference type="Proteomes" id="UP000035681"/>
    </source>
</evidence>
<dbReference type="WBParaSite" id="SSTP_0000206300.1">
    <property type="protein sequence ID" value="SSTP_0000206300.1"/>
    <property type="gene ID" value="SSTP_0000206300"/>
</dbReference>
<evidence type="ECO:0000313" key="3">
    <source>
        <dbReference type="WBParaSite" id="SSTP_0000206300.1"/>
    </source>
</evidence>
<evidence type="ECO:0000256" key="1">
    <source>
        <dbReference type="SAM" id="SignalP"/>
    </source>
</evidence>
<protein>
    <submittedName>
        <fullName evidence="4">VM domain-containing protein</fullName>
    </submittedName>
</protein>